<evidence type="ECO:0000256" key="2">
    <source>
        <dbReference type="ARBA" id="ARBA00012483"/>
    </source>
</evidence>
<reference evidence="9" key="1">
    <citation type="submission" date="2018-02" db="EMBL/GenBank/DDBJ databases">
        <authorList>
            <person name="Silar P."/>
        </authorList>
    </citation>
    <scope>NUCLEOTIDE SEQUENCE [LARGE SCALE GENOMIC DNA]</scope>
    <source>
        <strain evidence="9">T</strain>
    </source>
</reference>
<comment type="catalytic activity">
    <reaction evidence="1">
        <text>S-ubiquitinyl-[E2 ubiquitin-conjugating enzyme]-L-cysteine + [acceptor protein]-L-lysine = [E2 ubiquitin-conjugating enzyme]-L-cysteine + N(6)-ubiquitinyl-[acceptor protein]-L-lysine.</text>
        <dbReference type="EC" id="2.3.2.27"/>
    </reaction>
</comment>
<feature type="compositionally biased region" description="Basic and acidic residues" evidence="7">
    <location>
        <begin position="415"/>
        <end position="424"/>
    </location>
</feature>
<evidence type="ECO:0000256" key="1">
    <source>
        <dbReference type="ARBA" id="ARBA00000900"/>
    </source>
</evidence>
<evidence type="ECO:0000256" key="5">
    <source>
        <dbReference type="ARBA" id="ARBA00023163"/>
    </source>
</evidence>
<evidence type="ECO:0000256" key="3">
    <source>
        <dbReference type="ARBA" id="ARBA00022679"/>
    </source>
</evidence>
<dbReference type="PANTHER" id="PTHR46077:SF1">
    <property type="entry name" value="TOP1 BINDING ARGININE_SERINE RICH PROTEIN, E3 UBIQUITIN LIGASE"/>
    <property type="match status" value="1"/>
</dbReference>
<dbReference type="InterPro" id="IPR013083">
    <property type="entry name" value="Znf_RING/FYVE/PHD"/>
</dbReference>
<feature type="domain" description="RING-type" evidence="8">
    <location>
        <begin position="130"/>
        <end position="170"/>
    </location>
</feature>
<keyword evidence="4" id="KW-0805">Transcription regulation</keyword>
<keyword evidence="6" id="KW-0862">Zinc</keyword>
<dbReference type="PROSITE" id="PS50089">
    <property type="entry name" value="ZF_RING_2"/>
    <property type="match status" value="1"/>
</dbReference>
<keyword evidence="6" id="KW-0863">Zinc-finger</keyword>
<keyword evidence="5" id="KW-0804">Transcription</keyword>
<evidence type="ECO:0000313" key="10">
    <source>
        <dbReference type="Proteomes" id="UP000280685"/>
    </source>
</evidence>
<dbReference type="Proteomes" id="UP000280685">
    <property type="component" value="Chromosome 5"/>
</dbReference>
<keyword evidence="3" id="KW-0808">Transferase</keyword>
<gene>
    <name evidence="9" type="ORF">PODCO_509520</name>
</gene>
<dbReference type="EC" id="2.3.2.27" evidence="2"/>
<keyword evidence="10" id="KW-1185">Reference proteome</keyword>
<dbReference type="SUPFAM" id="SSF57850">
    <property type="entry name" value="RING/U-box"/>
    <property type="match status" value="1"/>
</dbReference>
<evidence type="ECO:0000256" key="7">
    <source>
        <dbReference type="SAM" id="MobiDB-lite"/>
    </source>
</evidence>
<name>A0ABY6SFD7_PODCO</name>
<evidence type="ECO:0000256" key="4">
    <source>
        <dbReference type="ARBA" id="ARBA00023015"/>
    </source>
</evidence>
<feature type="compositionally biased region" description="Basic and acidic residues" evidence="7">
    <location>
        <begin position="474"/>
        <end position="487"/>
    </location>
</feature>
<dbReference type="InterPro" id="IPR001841">
    <property type="entry name" value="Znf_RING"/>
</dbReference>
<sequence>MARYLFTFVPRRVQTRLVRFKHVHPAPHNEITAGARQDSCRSLQPSCKGFAEGEQLSLLQYVFNTYFVPRCIYILGEPPAQVNKPTDTHYKMAEPPIPLPDDANPADIKSQVLQLTLTSIQSSDSDENPCVICLETITSPSTALPCGHSNYDFLCLASWLQQRPFCPLCKTGVTQVRYTDADTQNEHLYNVPPLAPTPEQPARQTVSRAANPADVLQLGPLDFERYLFGDVTSIQVPPVRRNLRRRQSNHQPPPPPSTPDQALQRRQHIYRHNLFSLHIGSSPHTSYSPSVPSPAVLSSTPHLLSKARLFLRRELQVFFPPTTAAPSTGDSIHQNREFLLEYVIAMLKTVDLQSPSGAAHAENLLRDYITLPDTGDDRTALFLHELKNWMRWRGEPPGNVSLEGWDRGVQYPSLDEGRKRRYDGGEEDDEEREGRGYSWQDQAGDHWRPDPPHCGQHGGRNDSSRRRGGVVGNGREDERSRRRRHDV</sequence>
<feature type="region of interest" description="Disordered" evidence="7">
    <location>
        <begin position="238"/>
        <end position="263"/>
    </location>
</feature>
<keyword evidence="6" id="KW-0479">Metal-binding</keyword>
<accession>A0ABY6SFD7</accession>
<dbReference type="SMART" id="SM00184">
    <property type="entry name" value="RING"/>
    <property type="match status" value="1"/>
</dbReference>
<proteinExistence type="predicted"/>
<evidence type="ECO:0000313" key="9">
    <source>
        <dbReference type="EMBL" id="VBB81916.1"/>
    </source>
</evidence>
<dbReference type="Gene3D" id="3.30.40.10">
    <property type="entry name" value="Zinc/RING finger domain, C3HC4 (zinc finger)"/>
    <property type="match status" value="1"/>
</dbReference>
<organism evidence="9 10">
    <name type="scientific">Podospora comata</name>
    <dbReference type="NCBI Taxonomy" id="48703"/>
    <lineage>
        <taxon>Eukaryota</taxon>
        <taxon>Fungi</taxon>
        <taxon>Dikarya</taxon>
        <taxon>Ascomycota</taxon>
        <taxon>Pezizomycotina</taxon>
        <taxon>Sordariomycetes</taxon>
        <taxon>Sordariomycetidae</taxon>
        <taxon>Sordariales</taxon>
        <taxon>Podosporaceae</taxon>
        <taxon>Podospora</taxon>
    </lineage>
</organism>
<evidence type="ECO:0000256" key="6">
    <source>
        <dbReference type="PROSITE-ProRule" id="PRU00175"/>
    </source>
</evidence>
<feature type="region of interest" description="Disordered" evidence="7">
    <location>
        <begin position="415"/>
        <end position="487"/>
    </location>
</feature>
<dbReference type="PANTHER" id="PTHR46077">
    <property type="entry name" value="E3 UBIQUITIN-PROTEIN LIGASE TOPORS"/>
    <property type="match status" value="1"/>
</dbReference>
<dbReference type="EMBL" id="LR026968">
    <property type="protein sequence ID" value="VBB81916.1"/>
    <property type="molecule type" value="Genomic_DNA"/>
</dbReference>
<evidence type="ECO:0000259" key="8">
    <source>
        <dbReference type="PROSITE" id="PS50089"/>
    </source>
</evidence>
<protein>
    <recommendedName>
        <fullName evidence="2">RING-type E3 ubiquitin transferase</fullName>
        <ecNumber evidence="2">2.3.2.27</ecNumber>
    </recommendedName>
</protein>
<dbReference type="Pfam" id="PF13639">
    <property type="entry name" value="zf-RING_2"/>
    <property type="match status" value="1"/>
</dbReference>